<dbReference type="InterPro" id="IPR036163">
    <property type="entry name" value="HMA_dom_sf"/>
</dbReference>
<evidence type="ECO:0000256" key="1">
    <source>
        <dbReference type="ARBA" id="ARBA00009477"/>
    </source>
</evidence>
<feature type="domain" description="HMA" evidence="4">
    <location>
        <begin position="423"/>
        <end position="489"/>
    </location>
</feature>
<organism evidence="5 6">
    <name type="scientific">Carboxylicivirga mesophila</name>
    <dbReference type="NCBI Taxonomy" id="1166478"/>
    <lineage>
        <taxon>Bacteria</taxon>
        <taxon>Pseudomonadati</taxon>
        <taxon>Bacteroidota</taxon>
        <taxon>Bacteroidia</taxon>
        <taxon>Marinilabiliales</taxon>
        <taxon>Marinilabiliaceae</taxon>
        <taxon>Carboxylicivirga</taxon>
    </lineage>
</organism>
<feature type="transmembrane region" description="Helical" evidence="3">
    <location>
        <begin position="12"/>
        <end position="30"/>
    </location>
</feature>
<proteinExistence type="inferred from homology"/>
<dbReference type="InterPro" id="IPR006121">
    <property type="entry name" value="HMA_dom"/>
</dbReference>
<dbReference type="EMBL" id="JAGUCN010000020">
    <property type="protein sequence ID" value="MBS2212913.1"/>
    <property type="molecule type" value="Genomic_DNA"/>
</dbReference>
<dbReference type="Pfam" id="PF19335">
    <property type="entry name" value="HMBD"/>
    <property type="match status" value="1"/>
</dbReference>
<keyword evidence="2" id="KW-0813">Transport</keyword>
<feature type="domain" description="HMA" evidence="4">
    <location>
        <begin position="526"/>
        <end position="591"/>
    </location>
</feature>
<evidence type="ECO:0000256" key="2">
    <source>
        <dbReference type="ARBA" id="ARBA00022448"/>
    </source>
</evidence>
<accession>A0ABS5KF21</accession>
<comment type="caution">
    <text evidence="5">The sequence shown here is derived from an EMBL/GenBank/DDBJ whole genome shotgun (WGS) entry which is preliminary data.</text>
</comment>
<dbReference type="RefSeq" id="WP_212229807.1">
    <property type="nucleotide sequence ID" value="NZ_JAGUCN010000020.1"/>
</dbReference>
<dbReference type="PANTHER" id="PTHR30097:SF15">
    <property type="entry name" value="CATION EFFLUX SYSTEM PROTEIN CUSB"/>
    <property type="match status" value="1"/>
</dbReference>
<dbReference type="Proteomes" id="UP000721861">
    <property type="component" value="Unassembled WGS sequence"/>
</dbReference>
<comment type="similarity">
    <text evidence="1">Belongs to the membrane fusion protein (MFP) (TC 8.A.1) family.</text>
</comment>
<dbReference type="CDD" id="cd00371">
    <property type="entry name" value="HMA"/>
    <property type="match status" value="2"/>
</dbReference>
<feature type="non-terminal residue" evidence="5">
    <location>
        <position position="702"/>
    </location>
</feature>
<dbReference type="Pfam" id="PF25954">
    <property type="entry name" value="Beta-barrel_RND_2"/>
    <property type="match status" value="1"/>
</dbReference>
<evidence type="ECO:0000259" key="4">
    <source>
        <dbReference type="PROSITE" id="PS50846"/>
    </source>
</evidence>
<dbReference type="PROSITE" id="PS50846">
    <property type="entry name" value="HMA_2"/>
    <property type="match status" value="3"/>
</dbReference>
<dbReference type="SUPFAM" id="SSF111369">
    <property type="entry name" value="HlyD-like secretion proteins"/>
    <property type="match status" value="1"/>
</dbReference>
<dbReference type="SUPFAM" id="SSF55008">
    <property type="entry name" value="HMA, heavy metal-associated domain"/>
    <property type="match status" value="3"/>
</dbReference>
<reference evidence="5 6" key="1">
    <citation type="journal article" date="2014" name="Int. J. Syst. Evol. Microbiol.">
        <title>Carboxylicivirga gen. nov. in the family Marinilabiliaceae with two novel species, Carboxylicivirga mesophila sp. nov. and Carboxylicivirga taeanensis sp. nov., and reclassification of Cytophaga fermentans as Saccharicrinis fermentans gen. nov., comb. nov.</title>
        <authorList>
            <person name="Yang S.H."/>
            <person name="Seo H.S."/>
            <person name="Woo J.H."/>
            <person name="Oh H.M."/>
            <person name="Jang H."/>
            <person name="Lee J.H."/>
            <person name="Kim S.J."/>
            <person name="Kwon K.K."/>
        </authorList>
    </citation>
    <scope>NUCLEOTIDE SEQUENCE [LARGE SCALE GENOMIC DNA]</scope>
    <source>
        <strain evidence="5 6">JCM 18290</strain>
    </source>
</reference>
<dbReference type="Gene3D" id="2.40.50.100">
    <property type="match status" value="1"/>
</dbReference>
<dbReference type="Gene3D" id="2.40.30.170">
    <property type="match status" value="1"/>
</dbReference>
<keyword evidence="3" id="KW-1133">Transmembrane helix</keyword>
<keyword evidence="3" id="KW-0812">Transmembrane</keyword>
<evidence type="ECO:0000256" key="3">
    <source>
        <dbReference type="SAM" id="Phobius"/>
    </source>
</evidence>
<dbReference type="InterPro" id="IPR058792">
    <property type="entry name" value="Beta-barrel_RND_2"/>
</dbReference>
<keyword evidence="3" id="KW-0472">Membrane</keyword>
<feature type="domain" description="HMA" evidence="4">
    <location>
        <begin position="625"/>
        <end position="690"/>
    </location>
</feature>
<dbReference type="InterPro" id="IPR058647">
    <property type="entry name" value="BSH_CzcB-like"/>
</dbReference>
<evidence type="ECO:0000313" key="6">
    <source>
        <dbReference type="Proteomes" id="UP000721861"/>
    </source>
</evidence>
<dbReference type="InterPro" id="IPR051909">
    <property type="entry name" value="MFP_Cation_Efflux"/>
</dbReference>
<protein>
    <submittedName>
        <fullName evidence="5">Efflux RND transporter periplasmic adaptor subunit</fullName>
    </submittedName>
</protein>
<gene>
    <name evidence="5" type="ORF">KEM09_15955</name>
</gene>
<evidence type="ECO:0000313" key="5">
    <source>
        <dbReference type="EMBL" id="MBS2212913.1"/>
    </source>
</evidence>
<dbReference type="InterPro" id="IPR045800">
    <property type="entry name" value="HMBD"/>
</dbReference>
<dbReference type="Gene3D" id="3.30.70.100">
    <property type="match status" value="3"/>
</dbReference>
<dbReference type="NCBIfam" id="TIGR01730">
    <property type="entry name" value="RND_mfp"/>
    <property type="match status" value="1"/>
</dbReference>
<dbReference type="Pfam" id="PF00403">
    <property type="entry name" value="HMA"/>
    <property type="match status" value="1"/>
</dbReference>
<sequence>MNTIFQYIKANYKPVLITLAIGLLVGWAIAPSGNGNAQADAHEGHQHEEETVWTCSMHPQIKQSEFGLCPICAMDLIPLAGMQSAENADPNEVVMTEAAAKLAEVETSVVQLGKPVKELYLQGKIHVDERRIAELTARFGGRIEQLNINFTGQNVRKGQKLATIYSPELVSAQRELIEAFAVRESNPSLYKASKAKLQAWDLSDEQIATIEKSGEPQVNFDILSPISGTVMMRNVALGDYVKQGMPLFKVTDLTRVWALFNAYESDLPWVKQGDKVSFTLEALPGETFTAKVTYVDPMIDAKTRVAKVRVEVGNSNLQLKPEMFANAMLEARLSNEDVMVIPKSAVLWTGKRAVVYTKVPERETPTFLFREITLGPNAGNNYIVKEGLSVGEEIATNGVFKIDASAQLMGLKSMMNAPETHNKNKVSFTVAGNCDMCKERIEKAAMTVFGVVSAEWSADTQEVGVVFDPEHTNVDAIQRAIAQVGHDTEKYKADAAVYETLHSCCLYERLDKQAVTKSSAKQSSQAKHAMVKVAGNCGMCQERIEEAALSVEGVTSAKWDKNTKMLHLNYGGKATVDAVEKAIAAAGHDTEHHKADDAVYDKLPGCCHYDRMGESATNKTSAAQSKHAMVKVAGNCGMCQDRIEEAALSVEGVTTAKWDKDTKMLHLNYGGKATVDAVEKAIATVGHDTEHHKADDEVYDNL</sequence>
<keyword evidence="6" id="KW-1185">Reference proteome</keyword>
<dbReference type="Gene3D" id="2.40.420.20">
    <property type="match status" value="1"/>
</dbReference>
<dbReference type="PANTHER" id="PTHR30097">
    <property type="entry name" value="CATION EFFLUX SYSTEM PROTEIN CUSB"/>
    <property type="match status" value="1"/>
</dbReference>
<dbReference type="InterPro" id="IPR006143">
    <property type="entry name" value="RND_pump_MFP"/>
</dbReference>
<dbReference type="Pfam" id="PF25973">
    <property type="entry name" value="BSH_CzcB"/>
    <property type="match status" value="1"/>
</dbReference>
<name>A0ABS5KF21_9BACT</name>